<gene>
    <name evidence="2" type="ORF">GCM10009422_06550</name>
</gene>
<sequence length="226" mass="25637">MDQIETTAKTKCGARSKLSERRWENLFRKDAEGVSRKALARAYGVTVGTIAWQARKRAKLKGQTVGAVDRRRRPTGGWPEDHVFTQSRSGMTPALWEDCLERYLGGVSTAELARMYGVSVGAIQHNAKRLKMRKTDWPGAAVYRPRGSEAHNPVNLYLRMVKIDLYDALRMRESFGEAMIAAIKDEDWNAVRELMRVQTGAMRMARGMDWLWNRRHSSLPRGGGTL</sequence>
<dbReference type="EMBL" id="BAAAGA010000001">
    <property type="protein sequence ID" value="GAA0614264.1"/>
    <property type="molecule type" value="Genomic_DNA"/>
</dbReference>
<protein>
    <submittedName>
        <fullName evidence="2">Uncharacterized protein</fullName>
    </submittedName>
</protein>
<name>A0ABN1GLY0_9CAUL</name>
<evidence type="ECO:0000313" key="3">
    <source>
        <dbReference type="Proteomes" id="UP001501352"/>
    </source>
</evidence>
<evidence type="ECO:0000313" key="2">
    <source>
        <dbReference type="EMBL" id="GAA0614264.1"/>
    </source>
</evidence>
<feature type="region of interest" description="Disordered" evidence="1">
    <location>
        <begin position="63"/>
        <end position="84"/>
    </location>
</feature>
<evidence type="ECO:0000256" key="1">
    <source>
        <dbReference type="SAM" id="MobiDB-lite"/>
    </source>
</evidence>
<proteinExistence type="predicted"/>
<organism evidence="2 3">
    <name type="scientific">Brevundimonas kwangchunensis</name>
    <dbReference type="NCBI Taxonomy" id="322163"/>
    <lineage>
        <taxon>Bacteria</taxon>
        <taxon>Pseudomonadati</taxon>
        <taxon>Pseudomonadota</taxon>
        <taxon>Alphaproteobacteria</taxon>
        <taxon>Caulobacterales</taxon>
        <taxon>Caulobacteraceae</taxon>
        <taxon>Brevundimonas</taxon>
    </lineage>
</organism>
<reference evidence="2 3" key="1">
    <citation type="journal article" date="2019" name="Int. J. Syst. Evol. Microbiol.">
        <title>The Global Catalogue of Microorganisms (GCM) 10K type strain sequencing project: providing services to taxonomists for standard genome sequencing and annotation.</title>
        <authorList>
            <consortium name="The Broad Institute Genomics Platform"/>
            <consortium name="The Broad Institute Genome Sequencing Center for Infectious Disease"/>
            <person name="Wu L."/>
            <person name="Ma J."/>
        </authorList>
    </citation>
    <scope>NUCLEOTIDE SEQUENCE [LARGE SCALE GENOMIC DNA]</scope>
    <source>
        <strain evidence="2 3">JCM 12928</strain>
    </source>
</reference>
<dbReference type="RefSeq" id="WP_343790313.1">
    <property type="nucleotide sequence ID" value="NZ_BAAAGA010000001.1"/>
</dbReference>
<comment type="caution">
    <text evidence="2">The sequence shown here is derived from an EMBL/GenBank/DDBJ whole genome shotgun (WGS) entry which is preliminary data.</text>
</comment>
<keyword evidence="3" id="KW-1185">Reference proteome</keyword>
<accession>A0ABN1GLY0</accession>
<dbReference type="Proteomes" id="UP001501352">
    <property type="component" value="Unassembled WGS sequence"/>
</dbReference>